<evidence type="ECO:0000259" key="10">
    <source>
        <dbReference type="PROSITE" id="PS50103"/>
    </source>
</evidence>
<feature type="zinc finger region" description="C3H1-type" evidence="7">
    <location>
        <begin position="100"/>
        <end position="128"/>
    </location>
</feature>
<gene>
    <name evidence="11" type="ordered locus">PAS_chr1-4_0411</name>
</gene>
<dbReference type="AlphaFoldDB" id="C4QYD6"/>
<dbReference type="SMR" id="C4QYD6"/>
<keyword evidence="8" id="KW-0539">Nucleus</keyword>
<dbReference type="eggNOG" id="KOG1813">
    <property type="taxonomic scope" value="Eukaryota"/>
</dbReference>
<dbReference type="OMA" id="DYKSPIK"/>
<dbReference type="Pfam" id="PF00642">
    <property type="entry name" value="zf-CCCH"/>
    <property type="match status" value="1"/>
</dbReference>
<comment type="function">
    <text evidence="1 8">Involved in pre-mRNA splicing.</text>
</comment>
<dbReference type="Gene3D" id="4.10.1000.10">
    <property type="entry name" value="Zinc finger, CCCH-type"/>
    <property type="match status" value="1"/>
</dbReference>
<evidence type="ECO:0000259" key="9">
    <source>
        <dbReference type="PROSITE" id="PS50089"/>
    </source>
</evidence>
<evidence type="ECO:0000256" key="2">
    <source>
        <dbReference type="ARBA" id="ARBA00009161"/>
    </source>
</evidence>
<dbReference type="PROSITE" id="PS50089">
    <property type="entry name" value="ZF_RING_2"/>
    <property type="match status" value="1"/>
</dbReference>
<dbReference type="InterPro" id="IPR000571">
    <property type="entry name" value="Znf_CCCH"/>
</dbReference>
<dbReference type="CDD" id="cd16539">
    <property type="entry name" value="RING-HC_RNF113A_B"/>
    <property type="match status" value="1"/>
</dbReference>
<comment type="similarity">
    <text evidence="2 8">Belongs to the CWC24 family.</text>
</comment>
<dbReference type="OrthoDB" id="25761at2759"/>
<comment type="subunit">
    <text evidence="8">Associated with the spliceosome.</text>
</comment>
<dbReference type="FunCoup" id="C4QYD6">
    <property type="interactions" value="309"/>
</dbReference>
<dbReference type="PROSITE" id="PS50103">
    <property type="entry name" value="ZF_C3H1"/>
    <property type="match status" value="1"/>
</dbReference>
<evidence type="ECO:0000256" key="7">
    <source>
        <dbReference type="PROSITE-ProRule" id="PRU00723"/>
    </source>
</evidence>
<dbReference type="PANTHER" id="PTHR12930">
    <property type="entry name" value="ZINC FINGER PROTEIN 183"/>
    <property type="match status" value="1"/>
</dbReference>
<evidence type="ECO:0000256" key="8">
    <source>
        <dbReference type="RuleBase" id="RU367110"/>
    </source>
</evidence>
<dbReference type="GO" id="GO:0000974">
    <property type="term" value="C:Prp19 complex"/>
    <property type="evidence" value="ECO:0007669"/>
    <property type="project" value="EnsemblFungi"/>
</dbReference>
<keyword evidence="8" id="KW-0747">Spliceosome</keyword>
<dbReference type="SMART" id="SM00184">
    <property type="entry name" value="RING"/>
    <property type="match status" value="1"/>
</dbReference>
<dbReference type="InterPro" id="IPR013083">
    <property type="entry name" value="Znf_RING/FYVE/PHD"/>
</dbReference>
<protein>
    <recommendedName>
        <fullName evidence="3 8">Pre-mRNA-splicing factor CWC24</fullName>
    </recommendedName>
</protein>
<name>C4QYD6_KOMPG</name>
<keyword evidence="6 7" id="KW-0862">Zinc</keyword>
<dbReference type="InterPro" id="IPR036855">
    <property type="entry name" value="Znf_CCCH_sf"/>
</dbReference>
<dbReference type="SUPFAM" id="SSF90229">
    <property type="entry name" value="CCCH zinc finger"/>
    <property type="match status" value="1"/>
</dbReference>
<sequence>MFKKRVVKGKKRHIGEGELASIQDNEGSIAVVKVHKKRAPVEADDKAPITLPQRNTVTEIGGDAPREEHSVNNFAKFITPSANKPMSKSATNINSTTTIDFQPDVCKDYKQTGYCGYGDTCKFLHLRDDFKQGWKLDREWENVQKKKHNTLKGVKEIQMFNEDELKDIPFKCIICKGDYKSPVKTSCNHYFCEQCFLQRSRRKPNCIICGRDTLGVALPAKKLSQFLAKIHNNESNKV</sequence>
<accession>C4QYD6</accession>
<dbReference type="GO" id="GO:0003677">
    <property type="term" value="F:DNA binding"/>
    <property type="evidence" value="ECO:0007669"/>
    <property type="project" value="UniProtKB-UniRule"/>
</dbReference>
<dbReference type="HOGENOM" id="CLU_050460_3_0_1"/>
<feature type="domain" description="C3H1-type" evidence="10">
    <location>
        <begin position="100"/>
        <end position="128"/>
    </location>
</feature>
<keyword evidence="5 7" id="KW-0863">Zinc-finger</keyword>
<reference evidence="11 12" key="1">
    <citation type="journal article" date="2009" name="Nat. Biotechnol.">
        <title>Genome sequence of the recombinant protein production host Pichia pastoris.</title>
        <authorList>
            <person name="De Schutter K."/>
            <person name="Lin Y.C."/>
            <person name="Tiels P."/>
            <person name="Van Hecke A."/>
            <person name="Glinka S."/>
            <person name="Weber-Lehmann J."/>
            <person name="Rouze P."/>
            <person name="Van de Peer Y."/>
            <person name="Callewaert N."/>
        </authorList>
    </citation>
    <scope>NUCLEOTIDE SEQUENCE [LARGE SCALE GENOMIC DNA]</scope>
    <source>
        <strain evidence="12">GS115 / ATCC 20864</strain>
    </source>
</reference>
<dbReference type="Gene3D" id="3.30.40.10">
    <property type="entry name" value="Zinc/RING finger domain, C3HC4 (zinc finger)"/>
    <property type="match status" value="1"/>
</dbReference>
<dbReference type="RefSeq" id="XP_002490540.1">
    <property type="nucleotide sequence ID" value="XM_002490495.1"/>
</dbReference>
<evidence type="ECO:0000256" key="5">
    <source>
        <dbReference type="ARBA" id="ARBA00022771"/>
    </source>
</evidence>
<keyword evidence="12" id="KW-1185">Reference proteome</keyword>
<comment type="subcellular location">
    <subcellularLocation>
        <location evidence="8">Nucleus</location>
    </subcellularLocation>
</comment>
<dbReference type="GO" id="GO:0034247">
    <property type="term" value="P:snoRNA splicing"/>
    <property type="evidence" value="ECO:0007669"/>
    <property type="project" value="EnsemblFungi"/>
</dbReference>
<dbReference type="SUPFAM" id="SSF57850">
    <property type="entry name" value="RING/U-box"/>
    <property type="match status" value="1"/>
</dbReference>
<organism evidence="11 12">
    <name type="scientific">Komagataella phaffii (strain GS115 / ATCC 20864)</name>
    <name type="common">Yeast</name>
    <name type="synonym">Pichia pastoris</name>
    <dbReference type="NCBI Taxonomy" id="644223"/>
    <lineage>
        <taxon>Eukaryota</taxon>
        <taxon>Fungi</taxon>
        <taxon>Dikarya</taxon>
        <taxon>Ascomycota</taxon>
        <taxon>Saccharomycotina</taxon>
        <taxon>Pichiomycetes</taxon>
        <taxon>Pichiales</taxon>
        <taxon>Pichiaceae</taxon>
        <taxon>Komagataella</taxon>
    </lineage>
</organism>
<evidence type="ECO:0000313" key="11">
    <source>
        <dbReference type="EMBL" id="CAY68259.1"/>
    </source>
</evidence>
<evidence type="ECO:0000256" key="1">
    <source>
        <dbReference type="ARBA" id="ARBA00003777"/>
    </source>
</evidence>
<dbReference type="Proteomes" id="UP000000314">
    <property type="component" value="Chromosome 1"/>
</dbReference>
<dbReference type="GO" id="GO:0000349">
    <property type="term" value="P:generation of catalytic spliceosome for first transesterification step"/>
    <property type="evidence" value="ECO:0007669"/>
    <property type="project" value="EnsemblFungi"/>
</dbReference>
<keyword evidence="8" id="KW-0508">mRNA splicing</keyword>
<dbReference type="GeneID" id="8196999"/>
<dbReference type="SMART" id="SM00356">
    <property type="entry name" value="ZnF_C3H1"/>
    <property type="match status" value="1"/>
</dbReference>
<keyword evidence="8" id="KW-0238">DNA-binding</keyword>
<feature type="domain" description="RING-type" evidence="9">
    <location>
        <begin position="172"/>
        <end position="209"/>
    </location>
</feature>
<dbReference type="InterPro" id="IPR001841">
    <property type="entry name" value="Znf_RING"/>
</dbReference>
<dbReference type="GO" id="GO:0005684">
    <property type="term" value="C:U2-type spliceosomal complex"/>
    <property type="evidence" value="ECO:0007669"/>
    <property type="project" value="EnsemblFungi"/>
</dbReference>
<proteinExistence type="inferred from homology"/>
<keyword evidence="4 7" id="KW-0479">Metal-binding</keyword>
<dbReference type="Pfam" id="PF13920">
    <property type="entry name" value="zf-C3HC4_3"/>
    <property type="match status" value="1"/>
</dbReference>
<evidence type="ECO:0000256" key="4">
    <source>
        <dbReference type="ARBA" id="ARBA00022723"/>
    </source>
</evidence>
<dbReference type="KEGG" id="ppa:PAS_chr1-4_0411"/>
<evidence type="ECO:0000256" key="6">
    <source>
        <dbReference type="ARBA" id="ARBA00022833"/>
    </source>
</evidence>
<dbReference type="InParanoid" id="C4QYD6"/>
<evidence type="ECO:0000313" key="12">
    <source>
        <dbReference type="Proteomes" id="UP000000314"/>
    </source>
</evidence>
<dbReference type="InterPro" id="IPR039971">
    <property type="entry name" value="CWC24-like"/>
</dbReference>
<dbReference type="EMBL" id="FN392319">
    <property type="protein sequence ID" value="CAY68259.1"/>
    <property type="molecule type" value="Genomic_DNA"/>
</dbReference>
<dbReference type="PANTHER" id="PTHR12930:SF0">
    <property type="entry name" value="RING FINGER PROTEIN 113B"/>
    <property type="match status" value="1"/>
</dbReference>
<evidence type="ECO:0000256" key="3">
    <source>
        <dbReference type="ARBA" id="ARBA00020647"/>
    </source>
</evidence>
<dbReference type="GO" id="GO:0008270">
    <property type="term" value="F:zinc ion binding"/>
    <property type="evidence" value="ECO:0007669"/>
    <property type="project" value="UniProtKB-KW"/>
</dbReference>
<keyword evidence="8" id="KW-0507">mRNA processing</keyword>
<dbReference type="STRING" id="644223.C4QYD6"/>